<dbReference type="InterPro" id="IPR000326">
    <property type="entry name" value="PAP2/HPO"/>
</dbReference>
<evidence type="ECO:0000313" key="14">
    <source>
        <dbReference type="Proteomes" id="UP001286313"/>
    </source>
</evidence>
<evidence type="ECO:0000256" key="7">
    <source>
        <dbReference type="ARBA" id="ARBA00022989"/>
    </source>
</evidence>
<evidence type="ECO:0000256" key="5">
    <source>
        <dbReference type="ARBA" id="ARBA00022801"/>
    </source>
</evidence>
<dbReference type="Pfam" id="PF01569">
    <property type="entry name" value="PAP2"/>
    <property type="match status" value="1"/>
</dbReference>
<dbReference type="GO" id="GO:0047874">
    <property type="term" value="F:dolichyldiphosphatase activity"/>
    <property type="evidence" value="ECO:0007669"/>
    <property type="project" value="UniProtKB-UniRule"/>
</dbReference>
<comment type="similarity">
    <text evidence="3 11">Belongs to the dolichyldiphosphatase family.</text>
</comment>
<dbReference type="PANTHER" id="PTHR11247:SF1">
    <property type="entry name" value="DOLICHYLDIPHOSPHATASE 1"/>
    <property type="match status" value="1"/>
</dbReference>
<dbReference type="CDD" id="cd03382">
    <property type="entry name" value="PAP2_dolichyldiphosphatase"/>
    <property type="match status" value="1"/>
</dbReference>
<reference evidence="13" key="1">
    <citation type="submission" date="2023-10" db="EMBL/GenBank/DDBJ databases">
        <title>Genome assemblies of two species of porcelain crab, Petrolisthes cinctipes and Petrolisthes manimaculis (Anomura: Porcellanidae).</title>
        <authorList>
            <person name="Angst P."/>
        </authorList>
    </citation>
    <scope>NUCLEOTIDE SEQUENCE</scope>
    <source>
        <strain evidence="13">PB745_01</strain>
        <tissue evidence="13">Gill</tissue>
    </source>
</reference>
<evidence type="ECO:0000256" key="6">
    <source>
        <dbReference type="ARBA" id="ARBA00022824"/>
    </source>
</evidence>
<keyword evidence="4 11" id="KW-0812">Transmembrane</keyword>
<evidence type="ECO:0000256" key="2">
    <source>
        <dbReference type="ARBA" id="ARBA00004922"/>
    </source>
</evidence>
<dbReference type="FunFam" id="1.20.144.10:FF:000003">
    <property type="entry name" value="Dolichyldiphosphatase 1"/>
    <property type="match status" value="1"/>
</dbReference>
<evidence type="ECO:0000313" key="13">
    <source>
        <dbReference type="EMBL" id="KAK3886350.1"/>
    </source>
</evidence>
<dbReference type="EC" id="3.6.1.43" evidence="11"/>
<evidence type="ECO:0000256" key="9">
    <source>
        <dbReference type="ARBA" id="ARBA00024907"/>
    </source>
</evidence>
<comment type="subcellular location">
    <subcellularLocation>
        <location evidence="1 11">Endoplasmic reticulum membrane</location>
        <topology evidence="1 11">Multi-pass membrane protein</topology>
    </subcellularLocation>
</comment>
<dbReference type="PANTHER" id="PTHR11247">
    <property type="entry name" value="PALMITOYL-PROTEIN THIOESTERASE/DOLICHYLDIPHOSPHATASE 1"/>
    <property type="match status" value="1"/>
</dbReference>
<protein>
    <recommendedName>
        <fullName evidence="11">Dolichyldiphosphatase</fullName>
        <ecNumber evidence="11">3.6.1.43</ecNumber>
    </recommendedName>
</protein>
<comment type="catalytic activity">
    <reaction evidence="10 11">
        <text>a di-trans,poly-cis-dolichyl diphosphate + H2O = a di-trans,poly-cis-dolichyl phosphate + phosphate + H(+)</text>
        <dbReference type="Rhea" id="RHEA:14385"/>
        <dbReference type="Rhea" id="RHEA-COMP:19498"/>
        <dbReference type="Rhea" id="RHEA-COMP:19506"/>
        <dbReference type="ChEBI" id="CHEBI:15377"/>
        <dbReference type="ChEBI" id="CHEBI:15378"/>
        <dbReference type="ChEBI" id="CHEBI:43474"/>
        <dbReference type="ChEBI" id="CHEBI:57497"/>
        <dbReference type="ChEBI" id="CHEBI:57683"/>
        <dbReference type="EC" id="3.6.1.43"/>
    </reaction>
</comment>
<name>A0AAE1G5B1_PETCI</name>
<dbReference type="GO" id="GO:0005789">
    <property type="term" value="C:endoplasmic reticulum membrane"/>
    <property type="evidence" value="ECO:0007669"/>
    <property type="project" value="UniProtKB-SubCell"/>
</dbReference>
<dbReference type="GO" id="GO:0008610">
    <property type="term" value="P:lipid biosynthetic process"/>
    <property type="evidence" value="ECO:0007669"/>
    <property type="project" value="TreeGrafter"/>
</dbReference>
<evidence type="ECO:0000256" key="11">
    <source>
        <dbReference type="RuleBase" id="RU367078"/>
    </source>
</evidence>
<evidence type="ECO:0000256" key="4">
    <source>
        <dbReference type="ARBA" id="ARBA00022692"/>
    </source>
</evidence>
<keyword evidence="8 11" id="KW-0472">Membrane</keyword>
<dbReference type="SUPFAM" id="SSF48317">
    <property type="entry name" value="Acid phosphatase/Vanadium-dependent haloperoxidase"/>
    <property type="match status" value="1"/>
</dbReference>
<dbReference type="Gene3D" id="1.20.144.10">
    <property type="entry name" value="Phosphatidic acid phosphatase type 2/haloperoxidase"/>
    <property type="match status" value="1"/>
</dbReference>
<accession>A0AAE1G5B1</accession>
<feature type="transmembrane region" description="Helical" evidence="11">
    <location>
        <begin position="53"/>
        <end position="73"/>
    </location>
</feature>
<sequence>MADVDWKPFSLTYVEYPIGDVVGKFLAVSSLAPLAIIVGFVTLILFRRDLHTIMFFAGALLNEVINIVLKNIIGEPRPMTRPGLYTEYGMPSSHSQMMWFFASYSVLFFIFRLRHISNSMMELMWKVVVAAGVIVAACIVMYSRVYLLYHSWSQVLCGAVVGVVLGCGWFAVVHLILTPFFPTIASWSVCERLMVRDTSLIPNILWFEYTHARTENRARNRKLTSMKSQ</sequence>
<feature type="transmembrane region" description="Helical" evidence="11">
    <location>
        <begin position="93"/>
        <end position="111"/>
    </location>
</feature>
<keyword evidence="7 11" id="KW-1133">Transmembrane helix</keyword>
<evidence type="ECO:0000256" key="3">
    <source>
        <dbReference type="ARBA" id="ARBA00005518"/>
    </source>
</evidence>
<dbReference type="InterPro" id="IPR039667">
    <property type="entry name" value="Dolichyldiphosphatase_PAP2"/>
</dbReference>
<dbReference type="GO" id="GO:0006487">
    <property type="term" value="P:protein N-linked glycosylation"/>
    <property type="evidence" value="ECO:0007669"/>
    <property type="project" value="UniProtKB-UniRule"/>
</dbReference>
<organism evidence="13 14">
    <name type="scientific">Petrolisthes cinctipes</name>
    <name type="common">Flat porcelain crab</name>
    <dbReference type="NCBI Taxonomy" id="88211"/>
    <lineage>
        <taxon>Eukaryota</taxon>
        <taxon>Metazoa</taxon>
        <taxon>Ecdysozoa</taxon>
        <taxon>Arthropoda</taxon>
        <taxon>Crustacea</taxon>
        <taxon>Multicrustacea</taxon>
        <taxon>Malacostraca</taxon>
        <taxon>Eumalacostraca</taxon>
        <taxon>Eucarida</taxon>
        <taxon>Decapoda</taxon>
        <taxon>Pleocyemata</taxon>
        <taxon>Anomura</taxon>
        <taxon>Galatheoidea</taxon>
        <taxon>Porcellanidae</taxon>
        <taxon>Petrolisthes</taxon>
    </lineage>
</organism>
<evidence type="ECO:0000256" key="10">
    <source>
        <dbReference type="ARBA" id="ARBA00047349"/>
    </source>
</evidence>
<gene>
    <name evidence="13" type="ORF">Pcinc_009492</name>
</gene>
<evidence type="ECO:0000256" key="8">
    <source>
        <dbReference type="ARBA" id="ARBA00023136"/>
    </source>
</evidence>
<dbReference type="AlphaFoldDB" id="A0AAE1G5B1"/>
<feature type="domain" description="Phosphatidic acid phosphatase type 2/haloperoxidase" evidence="12">
    <location>
        <begin position="52"/>
        <end position="170"/>
    </location>
</feature>
<dbReference type="InterPro" id="IPR036938">
    <property type="entry name" value="PAP2/HPO_sf"/>
</dbReference>
<keyword evidence="6 11" id="KW-0256">Endoplasmic reticulum</keyword>
<evidence type="ECO:0000256" key="1">
    <source>
        <dbReference type="ARBA" id="ARBA00004477"/>
    </source>
</evidence>
<dbReference type="Proteomes" id="UP001286313">
    <property type="component" value="Unassembled WGS sequence"/>
</dbReference>
<keyword evidence="14" id="KW-1185">Reference proteome</keyword>
<comment type="function">
    <text evidence="9 11">Required for efficient N-glycosylation. Necessary for maintaining optimal levels of dolichol-linked oligosaccharides. Hydrolyzes dolichyl pyrophosphate at a very high rate and dolichyl monophosphate at a much lower rate. Does not act on phosphatidate.</text>
</comment>
<dbReference type="SMART" id="SM00014">
    <property type="entry name" value="acidPPc"/>
    <property type="match status" value="1"/>
</dbReference>
<feature type="transmembrane region" description="Helical" evidence="11">
    <location>
        <begin position="123"/>
        <end position="145"/>
    </location>
</feature>
<dbReference type="EMBL" id="JAWQEG010000704">
    <property type="protein sequence ID" value="KAK3886350.1"/>
    <property type="molecule type" value="Genomic_DNA"/>
</dbReference>
<feature type="transmembrane region" description="Helical" evidence="11">
    <location>
        <begin position="25"/>
        <end position="46"/>
    </location>
</feature>
<comment type="pathway">
    <text evidence="2 11">Protein modification; protein glycosylation.</text>
</comment>
<keyword evidence="5 11" id="KW-0378">Hydrolase</keyword>
<proteinExistence type="inferred from homology"/>
<comment type="caution">
    <text evidence="13">The sequence shown here is derived from an EMBL/GenBank/DDBJ whole genome shotgun (WGS) entry which is preliminary data.</text>
</comment>
<evidence type="ECO:0000259" key="12">
    <source>
        <dbReference type="SMART" id="SM00014"/>
    </source>
</evidence>
<feature type="transmembrane region" description="Helical" evidence="11">
    <location>
        <begin position="151"/>
        <end position="177"/>
    </location>
</feature>